<evidence type="ECO:0008006" key="2">
    <source>
        <dbReference type="Google" id="ProtNLM"/>
    </source>
</evidence>
<organism evidence="1">
    <name type="scientific">marine metagenome</name>
    <dbReference type="NCBI Taxonomy" id="408172"/>
    <lineage>
        <taxon>unclassified sequences</taxon>
        <taxon>metagenomes</taxon>
        <taxon>ecological metagenomes</taxon>
    </lineage>
</organism>
<proteinExistence type="predicted"/>
<dbReference type="PANTHER" id="PTHR31630">
    <property type="entry name" value="PHYTANOYL-COA DIOXYGENASE-RELATED-RELATED"/>
    <property type="match status" value="1"/>
</dbReference>
<dbReference type="SUPFAM" id="SSF51197">
    <property type="entry name" value="Clavaminate synthase-like"/>
    <property type="match status" value="1"/>
</dbReference>
<evidence type="ECO:0000313" key="1">
    <source>
        <dbReference type="EMBL" id="SVC74807.1"/>
    </source>
</evidence>
<sequence length="194" mass="22616">MGILSAEHHQHFDQLGYMVIENAIPVDLCRAVVEAIFAFLEMDPNDPNDWYRWPHKPGAGMVEMYQHQAMWNVYQHLPIHQIYTEVYGTHRIWVHPDRVNMKPPRHLEHPDWDHQGMYHWDADTSNLPITFGTQGVLFLTDTADNQGSFVCWPGAHKWLIDPEFPWVPELSQEHHTGLRPGRFSTYLASGPATW</sequence>
<dbReference type="EMBL" id="UINC01108585">
    <property type="protein sequence ID" value="SVC74807.1"/>
    <property type="molecule type" value="Genomic_DNA"/>
</dbReference>
<dbReference type="AlphaFoldDB" id="A0A382PPP5"/>
<name>A0A382PPP5_9ZZZZ</name>
<dbReference type="PANTHER" id="PTHR31630:SF6">
    <property type="entry name" value="PHYTANOYL-COA DIOXYGENASE-RELATED"/>
    <property type="match status" value="1"/>
</dbReference>
<gene>
    <name evidence="1" type="ORF">METZ01_LOCUS327661</name>
</gene>
<protein>
    <recommendedName>
        <fullName evidence="2">Phytanoyl-CoA dioxygenase family protein</fullName>
    </recommendedName>
</protein>
<accession>A0A382PPP5</accession>
<dbReference type="Gene3D" id="2.60.120.620">
    <property type="entry name" value="q2cbj1_9rhob like domain"/>
    <property type="match status" value="1"/>
</dbReference>
<reference evidence="1" key="1">
    <citation type="submission" date="2018-05" db="EMBL/GenBank/DDBJ databases">
        <authorList>
            <person name="Lanie J.A."/>
            <person name="Ng W.-L."/>
            <person name="Kazmierczak K.M."/>
            <person name="Andrzejewski T.M."/>
            <person name="Davidsen T.M."/>
            <person name="Wayne K.J."/>
            <person name="Tettelin H."/>
            <person name="Glass J.I."/>
            <person name="Rusch D."/>
            <person name="Podicherti R."/>
            <person name="Tsui H.-C.T."/>
            <person name="Winkler M.E."/>
        </authorList>
    </citation>
    <scope>NUCLEOTIDE SEQUENCE</scope>
</reference>